<organism evidence="2 3">
    <name type="scientific">Pseudozobellia thermophila</name>
    <dbReference type="NCBI Taxonomy" id="192903"/>
    <lineage>
        <taxon>Bacteria</taxon>
        <taxon>Pseudomonadati</taxon>
        <taxon>Bacteroidota</taxon>
        <taxon>Flavobacteriia</taxon>
        <taxon>Flavobacteriales</taxon>
        <taxon>Flavobacteriaceae</taxon>
        <taxon>Pseudozobellia</taxon>
    </lineage>
</organism>
<keyword evidence="1" id="KW-1133">Transmembrane helix</keyword>
<dbReference type="Pfam" id="PF14079">
    <property type="entry name" value="DUF4260"/>
    <property type="match status" value="1"/>
</dbReference>
<keyword evidence="1" id="KW-0472">Membrane</keyword>
<keyword evidence="3" id="KW-1185">Reference proteome</keyword>
<evidence type="ECO:0008006" key="4">
    <source>
        <dbReference type="Google" id="ProtNLM"/>
    </source>
</evidence>
<protein>
    <recommendedName>
        <fullName evidence="4">DUF4260 domain-containing protein</fullName>
    </recommendedName>
</protein>
<dbReference type="AlphaFoldDB" id="A0A1M6MZJ2"/>
<dbReference type="EMBL" id="FQYU01000011">
    <property type="protein sequence ID" value="SHJ88889.1"/>
    <property type="molecule type" value="Genomic_DNA"/>
</dbReference>
<accession>A0A1M6MZJ2</accession>
<evidence type="ECO:0000256" key="1">
    <source>
        <dbReference type="SAM" id="Phobius"/>
    </source>
</evidence>
<dbReference type="InterPro" id="IPR025356">
    <property type="entry name" value="DUF4260"/>
</dbReference>
<feature type="transmembrane region" description="Helical" evidence="1">
    <location>
        <begin position="12"/>
        <end position="32"/>
    </location>
</feature>
<name>A0A1M6MZJ2_9FLAO</name>
<evidence type="ECO:0000313" key="3">
    <source>
        <dbReference type="Proteomes" id="UP000184543"/>
    </source>
</evidence>
<sequence>MGMKNSLKLEELAMFGLGIYLFAMLPYAWWWFLALLLAPDIGMVGYLFGNRIGALVYNLFHHKAIAIAIYVLASYFSRPEWQLVGIILFSHSAMDRMFGYGLKYDKGFKFTHLGEIGK</sequence>
<gene>
    <name evidence="2" type="ORF">SAMN04488513_11180</name>
</gene>
<reference evidence="3" key="1">
    <citation type="submission" date="2016-11" db="EMBL/GenBank/DDBJ databases">
        <authorList>
            <person name="Varghese N."/>
            <person name="Submissions S."/>
        </authorList>
    </citation>
    <scope>NUCLEOTIDE SEQUENCE [LARGE SCALE GENOMIC DNA]</scope>
    <source>
        <strain evidence="3">DSM 19858</strain>
    </source>
</reference>
<feature type="transmembrane region" description="Helical" evidence="1">
    <location>
        <begin position="52"/>
        <end position="73"/>
    </location>
</feature>
<keyword evidence="1" id="KW-0812">Transmembrane</keyword>
<dbReference type="Proteomes" id="UP000184543">
    <property type="component" value="Unassembled WGS sequence"/>
</dbReference>
<proteinExistence type="predicted"/>
<dbReference type="STRING" id="192903.SAMN04488513_11180"/>
<evidence type="ECO:0000313" key="2">
    <source>
        <dbReference type="EMBL" id="SHJ88889.1"/>
    </source>
</evidence>